<evidence type="ECO:0000256" key="7">
    <source>
        <dbReference type="ARBA" id="ARBA00042896"/>
    </source>
</evidence>
<keyword evidence="4" id="KW-0560">Oxidoreductase</keyword>
<feature type="domain" description="Plastocyanin-like" evidence="10">
    <location>
        <begin position="374"/>
        <end position="520"/>
    </location>
</feature>
<evidence type="ECO:0000313" key="13">
    <source>
        <dbReference type="Proteomes" id="UP000614469"/>
    </source>
</evidence>
<dbReference type="CDD" id="cd13907">
    <property type="entry name" value="CuRO_3_MCO_like_1"/>
    <property type="match status" value="1"/>
</dbReference>
<dbReference type="PROSITE" id="PS00079">
    <property type="entry name" value="MULTICOPPER_OXIDASE1"/>
    <property type="match status" value="1"/>
</dbReference>
<dbReference type="EMBL" id="JACNJN010000130">
    <property type="protein sequence ID" value="MBC8335921.1"/>
    <property type="molecule type" value="Genomic_DNA"/>
</dbReference>
<dbReference type="GO" id="GO:0005507">
    <property type="term" value="F:copper ion binding"/>
    <property type="evidence" value="ECO:0007669"/>
    <property type="project" value="InterPro"/>
</dbReference>
<evidence type="ECO:0000256" key="3">
    <source>
        <dbReference type="ARBA" id="ARBA00022723"/>
    </source>
</evidence>
<dbReference type="CDD" id="cd13852">
    <property type="entry name" value="CuRO_1_McoP_like"/>
    <property type="match status" value="1"/>
</dbReference>
<evidence type="ECO:0000256" key="2">
    <source>
        <dbReference type="ARBA" id="ARBA00011245"/>
    </source>
</evidence>
<dbReference type="NCBIfam" id="TIGR01409">
    <property type="entry name" value="TAT_signal_seq"/>
    <property type="match status" value="1"/>
</dbReference>
<dbReference type="InterPro" id="IPR019546">
    <property type="entry name" value="TAT_signal_bac_arc"/>
</dbReference>
<dbReference type="PROSITE" id="PS00080">
    <property type="entry name" value="MULTICOPPER_OXIDASE2"/>
    <property type="match status" value="1"/>
</dbReference>
<evidence type="ECO:0000256" key="1">
    <source>
        <dbReference type="ARBA" id="ARBA00010609"/>
    </source>
</evidence>
<evidence type="ECO:0000256" key="5">
    <source>
        <dbReference type="ARBA" id="ARBA00038978"/>
    </source>
</evidence>
<protein>
    <recommendedName>
        <fullName evidence="6">Multicopper oxidase CueO</fullName>
        <ecNumber evidence="5">1.16.3.4</ecNumber>
    </recommendedName>
    <alternativeName>
        <fullName evidence="7">Copper efflux oxidase</fullName>
    </alternativeName>
    <alternativeName>
        <fullName evidence="8">Cuprous oxidase</fullName>
    </alternativeName>
</protein>
<dbReference type="PROSITE" id="PS51318">
    <property type="entry name" value="TAT"/>
    <property type="match status" value="1"/>
</dbReference>
<dbReference type="PROSITE" id="PS51257">
    <property type="entry name" value="PROKAR_LIPOPROTEIN"/>
    <property type="match status" value="1"/>
</dbReference>
<evidence type="ECO:0000256" key="6">
    <source>
        <dbReference type="ARBA" id="ARBA00041027"/>
    </source>
</evidence>
<dbReference type="InterPro" id="IPR045087">
    <property type="entry name" value="Cu-oxidase_fam"/>
</dbReference>
<keyword evidence="3" id="KW-0479">Metal-binding</keyword>
<reference evidence="12 13" key="1">
    <citation type="submission" date="2020-08" db="EMBL/GenBank/DDBJ databases">
        <title>Bridging the membrane lipid divide: bacteria of the FCB group superphylum have the potential to synthesize archaeal ether lipids.</title>
        <authorList>
            <person name="Villanueva L."/>
            <person name="Von Meijenfeldt F.A.B."/>
            <person name="Westbye A.B."/>
            <person name="Yadav S."/>
            <person name="Hopmans E.C."/>
            <person name="Dutilh B.E."/>
            <person name="Sinninghe Damste J.S."/>
        </authorList>
    </citation>
    <scope>NUCLEOTIDE SEQUENCE [LARGE SCALE GENOMIC DNA]</scope>
    <source>
        <strain evidence="12">NIOZ-UU36</strain>
    </source>
</reference>
<dbReference type="InterPro" id="IPR002355">
    <property type="entry name" value="Cu_oxidase_Cu_BS"/>
</dbReference>
<dbReference type="EC" id="1.16.3.4" evidence="5"/>
<dbReference type="GO" id="GO:0016491">
    <property type="term" value="F:oxidoreductase activity"/>
    <property type="evidence" value="ECO:0007669"/>
    <property type="project" value="UniProtKB-KW"/>
</dbReference>
<comment type="caution">
    <text evidence="12">The sequence shown here is derived from an EMBL/GenBank/DDBJ whole genome shotgun (WGS) entry which is preliminary data.</text>
</comment>
<dbReference type="AlphaFoldDB" id="A0A8J6TF44"/>
<comment type="similarity">
    <text evidence="1">Belongs to the multicopper oxidase family.</text>
</comment>
<evidence type="ECO:0000259" key="11">
    <source>
        <dbReference type="Pfam" id="PF07732"/>
    </source>
</evidence>
<dbReference type="SUPFAM" id="SSF49503">
    <property type="entry name" value="Cupredoxins"/>
    <property type="match status" value="3"/>
</dbReference>
<dbReference type="InterPro" id="IPR006311">
    <property type="entry name" value="TAT_signal"/>
</dbReference>
<dbReference type="InterPro" id="IPR011707">
    <property type="entry name" value="Cu-oxidase-like_N"/>
</dbReference>
<dbReference type="InterPro" id="IPR008972">
    <property type="entry name" value="Cupredoxin"/>
</dbReference>
<sequence>MTSKEISRRDFLRLLGISGGAALLSACAPKALTETAFPPTAIPSASTAGRASGGVDVEIALKAVEGEAQILSGKATRVWRYQGEVMSGPADALQIVPNSYLGPIFNVKKGQKIRIHFTNELRESSIVHWHGLHVPVEADGHPRLAIEPGETYIYDFTVLDRAGTYWYHPHPHGRTGPQAYAGLAGLFLISDDEESSLGLPSGDYDLPIVLQDRIFDNNNQLVYGGSGMMDQMMGFLGDQLLVNGQADFSLSVETRPYRLRFLNGSNSRIYKLAWDDGTPLTVLGTDGGLLEKPVKRDYITLAPAQRVELWVDFSKDEIGSERNLVSLPFDAYGGWTEYRVLPVKVEKAVTVSAPIPGTLSTINWHNENEAVNRRSPRDFTLAMGMGMQWSLNNRTFEMESVEKDEIVKLGDLEVWEFKNQAGGGMGMGMGMMNESLPHPMHVHGLQYQVIEREVDSTGRGAWNTLKDGHVDEGWHDTVLVMPGERVKILLKFEDFTGLYLYHCHNLEHEDMGMMRNYRVDA</sequence>
<organism evidence="12 13">
    <name type="scientific">Candidatus Desulfolinea nitratireducens</name>
    <dbReference type="NCBI Taxonomy" id="2841698"/>
    <lineage>
        <taxon>Bacteria</taxon>
        <taxon>Bacillati</taxon>
        <taxon>Chloroflexota</taxon>
        <taxon>Anaerolineae</taxon>
        <taxon>Anaerolineales</taxon>
        <taxon>Anaerolineales incertae sedis</taxon>
        <taxon>Candidatus Desulfolinea</taxon>
    </lineage>
</organism>
<dbReference type="Proteomes" id="UP000614469">
    <property type="component" value="Unassembled WGS sequence"/>
</dbReference>
<dbReference type="InterPro" id="IPR011706">
    <property type="entry name" value="Cu-oxidase_C"/>
</dbReference>
<dbReference type="CDD" id="cd13879">
    <property type="entry name" value="CuRO_2_McoP_like"/>
    <property type="match status" value="1"/>
</dbReference>
<evidence type="ECO:0000256" key="9">
    <source>
        <dbReference type="ARBA" id="ARBA00048092"/>
    </source>
</evidence>
<comment type="catalytic activity">
    <reaction evidence="9">
        <text>4 Cu(+) + O2 + 4 H(+) = 4 Cu(2+) + 2 H2O</text>
        <dbReference type="Rhea" id="RHEA:30083"/>
        <dbReference type="ChEBI" id="CHEBI:15377"/>
        <dbReference type="ChEBI" id="CHEBI:15378"/>
        <dbReference type="ChEBI" id="CHEBI:15379"/>
        <dbReference type="ChEBI" id="CHEBI:29036"/>
        <dbReference type="ChEBI" id="CHEBI:49552"/>
        <dbReference type="EC" id="1.16.3.4"/>
    </reaction>
    <physiologicalReaction direction="left-to-right" evidence="9">
        <dbReference type="Rhea" id="RHEA:30084"/>
    </physiologicalReaction>
</comment>
<evidence type="ECO:0000256" key="8">
    <source>
        <dbReference type="ARBA" id="ARBA00043090"/>
    </source>
</evidence>
<dbReference type="InterPro" id="IPR033138">
    <property type="entry name" value="Cu_oxidase_CS"/>
</dbReference>
<dbReference type="Pfam" id="PF07732">
    <property type="entry name" value="Cu-oxidase_3"/>
    <property type="match status" value="1"/>
</dbReference>
<evidence type="ECO:0000313" key="12">
    <source>
        <dbReference type="EMBL" id="MBC8335921.1"/>
    </source>
</evidence>
<evidence type="ECO:0000256" key="4">
    <source>
        <dbReference type="ARBA" id="ARBA00023002"/>
    </source>
</evidence>
<dbReference type="Gene3D" id="2.60.40.420">
    <property type="entry name" value="Cupredoxins - blue copper proteins"/>
    <property type="match status" value="3"/>
</dbReference>
<dbReference type="PANTHER" id="PTHR48267:SF1">
    <property type="entry name" value="BILIRUBIN OXIDASE"/>
    <property type="match status" value="1"/>
</dbReference>
<gene>
    <name evidence="12" type="ORF">H8E29_11695</name>
</gene>
<dbReference type="Pfam" id="PF07731">
    <property type="entry name" value="Cu-oxidase_2"/>
    <property type="match status" value="1"/>
</dbReference>
<accession>A0A8J6TF44</accession>
<dbReference type="PANTHER" id="PTHR48267">
    <property type="entry name" value="CUPREDOXIN SUPERFAMILY PROTEIN"/>
    <property type="match status" value="1"/>
</dbReference>
<proteinExistence type="inferred from homology"/>
<feature type="domain" description="Plastocyanin-like" evidence="11">
    <location>
        <begin position="89"/>
        <end position="193"/>
    </location>
</feature>
<comment type="subunit">
    <text evidence="2">Monomer.</text>
</comment>
<name>A0A8J6TF44_9CHLR</name>
<evidence type="ECO:0000259" key="10">
    <source>
        <dbReference type="Pfam" id="PF07731"/>
    </source>
</evidence>